<evidence type="ECO:0000256" key="1">
    <source>
        <dbReference type="SAM" id="MobiDB-lite"/>
    </source>
</evidence>
<dbReference type="Proteomes" id="UP001331515">
    <property type="component" value="Unassembled WGS sequence"/>
</dbReference>
<sequence length="83" mass="8672">MRWAARALCAAVAEPTLVSIKCVEAIAACAKSQNGLPSPLCLSQCWSESPAFWSRDLAVTASDDRGSGEIAPRTPEEAHISGG</sequence>
<evidence type="ECO:0000313" key="2">
    <source>
        <dbReference type="EMBL" id="KAK5921046.1"/>
    </source>
</evidence>
<comment type="caution">
    <text evidence="2">The sequence shown here is derived from an EMBL/GenBank/DDBJ whole genome shotgun (WGS) entry which is preliminary data.</text>
</comment>
<accession>A0AAN8DE23</accession>
<protein>
    <submittedName>
        <fullName evidence="2">Uncharacterized protein</fullName>
    </submittedName>
</protein>
<name>A0AAN8DE23_CHAGU</name>
<dbReference type="EMBL" id="JAURVH010001523">
    <property type="protein sequence ID" value="KAK5921046.1"/>
    <property type="molecule type" value="Genomic_DNA"/>
</dbReference>
<proteinExistence type="predicted"/>
<keyword evidence="3" id="KW-1185">Reference proteome</keyword>
<gene>
    <name evidence="2" type="ORF">CgunFtcFv8_024785</name>
</gene>
<feature type="compositionally biased region" description="Basic and acidic residues" evidence="1">
    <location>
        <begin position="74"/>
        <end position="83"/>
    </location>
</feature>
<evidence type="ECO:0000313" key="3">
    <source>
        <dbReference type="Proteomes" id="UP001331515"/>
    </source>
</evidence>
<feature type="region of interest" description="Disordered" evidence="1">
    <location>
        <begin position="62"/>
        <end position="83"/>
    </location>
</feature>
<dbReference type="AlphaFoldDB" id="A0AAN8DE23"/>
<organism evidence="2 3">
    <name type="scientific">Champsocephalus gunnari</name>
    <name type="common">Mackerel icefish</name>
    <dbReference type="NCBI Taxonomy" id="52237"/>
    <lineage>
        <taxon>Eukaryota</taxon>
        <taxon>Metazoa</taxon>
        <taxon>Chordata</taxon>
        <taxon>Craniata</taxon>
        <taxon>Vertebrata</taxon>
        <taxon>Euteleostomi</taxon>
        <taxon>Actinopterygii</taxon>
        <taxon>Neopterygii</taxon>
        <taxon>Teleostei</taxon>
        <taxon>Neoteleostei</taxon>
        <taxon>Acanthomorphata</taxon>
        <taxon>Eupercaria</taxon>
        <taxon>Perciformes</taxon>
        <taxon>Notothenioidei</taxon>
        <taxon>Channichthyidae</taxon>
        <taxon>Champsocephalus</taxon>
    </lineage>
</organism>
<reference evidence="2 3" key="1">
    <citation type="journal article" date="2023" name="Mol. Biol. Evol.">
        <title>Genomics of Secondarily Temperate Adaptation in the Only Non-Antarctic Icefish.</title>
        <authorList>
            <person name="Rivera-Colon A.G."/>
            <person name="Rayamajhi N."/>
            <person name="Minhas B.F."/>
            <person name="Madrigal G."/>
            <person name="Bilyk K.T."/>
            <person name="Yoon V."/>
            <person name="Hune M."/>
            <person name="Gregory S."/>
            <person name="Cheng C.H.C."/>
            <person name="Catchen J.M."/>
        </authorList>
    </citation>
    <scope>NUCLEOTIDE SEQUENCE [LARGE SCALE GENOMIC DNA]</scope>
    <source>
        <tissue evidence="2">White muscle</tissue>
    </source>
</reference>